<organism evidence="8 9">
    <name type="scientific">Gordonia cholesterolivorans</name>
    <dbReference type="NCBI Taxonomy" id="559625"/>
    <lineage>
        <taxon>Bacteria</taxon>
        <taxon>Bacillati</taxon>
        <taxon>Actinomycetota</taxon>
        <taxon>Actinomycetes</taxon>
        <taxon>Mycobacteriales</taxon>
        <taxon>Gordoniaceae</taxon>
        <taxon>Gordonia</taxon>
    </lineage>
</organism>
<dbReference type="InterPro" id="IPR052377">
    <property type="entry name" value="Mitochondrial_ECH-domain"/>
</dbReference>
<evidence type="ECO:0000256" key="7">
    <source>
        <dbReference type="SAM" id="MobiDB-lite"/>
    </source>
</evidence>
<keyword evidence="4" id="KW-0443">Lipid metabolism</keyword>
<evidence type="ECO:0000256" key="1">
    <source>
        <dbReference type="ARBA" id="ARBA00005254"/>
    </source>
</evidence>
<evidence type="ECO:0000256" key="4">
    <source>
        <dbReference type="ARBA" id="ARBA00023098"/>
    </source>
</evidence>
<gene>
    <name evidence="8" type="ORF">GCM10009855_20240</name>
</gene>
<dbReference type="Gene3D" id="1.10.12.10">
    <property type="entry name" value="Lyase 2-enoyl-coa Hydratase, Chain A, domain 2"/>
    <property type="match status" value="1"/>
</dbReference>
<dbReference type="Gene3D" id="3.90.226.10">
    <property type="entry name" value="2-enoyl-CoA Hydratase, Chain A, domain 1"/>
    <property type="match status" value="1"/>
</dbReference>
<reference evidence="9" key="1">
    <citation type="journal article" date="2019" name="Int. J. Syst. Evol. Microbiol.">
        <title>The Global Catalogue of Microorganisms (GCM) 10K type strain sequencing project: providing services to taxonomists for standard genome sequencing and annotation.</title>
        <authorList>
            <consortium name="The Broad Institute Genomics Platform"/>
            <consortium name="The Broad Institute Genome Sequencing Center for Infectious Disease"/>
            <person name="Wu L."/>
            <person name="Ma J."/>
        </authorList>
    </citation>
    <scope>NUCLEOTIDE SEQUENCE [LARGE SCALE GENOMIC DNA]</scope>
    <source>
        <strain evidence="9">JCM 16227</strain>
    </source>
</reference>
<feature type="compositionally biased region" description="Low complexity" evidence="7">
    <location>
        <begin position="9"/>
        <end position="22"/>
    </location>
</feature>
<keyword evidence="2" id="KW-0276">Fatty acid metabolism</keyword>
<keyword evidence="9" id="KW-1185">Reference proteome</keyword>
<dbReference type="Pfam" id="PF00378">
    <property type="entry name" value="ECH_1"/>
    <property type="match status" value="1"/>
</dbReference>
<evidence type="ECO:0000256" key="6">
    <source>
        <dbReference type="ARBA" id="ARBA00040545"/>
    </source>
</evidence>
<evidence type="ECO:0000313" key="8">
    <source>
        <dbReference type="EMBL" id="GAA2380125.1"/>
    </source>
</evidence>
<sequence length="263" mass="27909">MDDNGEMTDSAVSSSVSDGVGVLTLDDPDRRNPLSLATMRAATEVLRTFGENPEVRVIVIKAHGPAFSAGHDLSEMVERTVDDEREIFAACTDLMTAVHDVRQPVIAQVQGMALAAGCQLVATCDLAVAADSARFSTPGVRIGLFCSTPMVALSRAVGRKRAMHMLLTGDMVDAATAVEWGLVNTAVPAADLESTVAELAGRIGRFSGDTLAIGKRAFYDQIDRTEPEAYAAMTEVMATNAVTCDAQEGISAFLGKRDPVWRS</sequence>
<protein>
    <recommendedName>
        <fullName evidence="6">Enoyl-CoA hydratase domain-containing protein 3, mitochondrial</fullName>
    </recommendedName>
</protein>
<name>A0ABP5UGS5_9ACTN</name>
<dbReference type="InterPro" id="IPR001753">
    <property type="entry name" value="Enoyl-CoA_hydra/iso"/>
</dbReference>
<keyword evidence="3" id="KW-0809">Transit peptide</keyword>
<evidence type="ECO:0000256" key="5">
    <source>
        <dbReference type="ARBA" id="ARBA00037410"/>
    </source>
</evidence>
<comment type="similarity">
    <text evidence="1">Belongs to the enoyl-CoA hydratase/isomerase family.</text>
</comment>
<feature type="region of interest" description="Disordered" evidence="7">
    <location>
        <begin position="1"/>
        <end position="24"/>
    </location>
</feature>
<dbReference type="CDD" id="cd06558">
    <property type="entry name" value="crotonase-like"/>
    <property type="match status" value="1"/>
</dbReference>
<dbReference type="SUPFAM" id="SSF52096">
    <property type="entry name" value="ClpP/crotonase"/>
    <property type="match status" value="1"/>
</dbReference>
<accession>A0ABP5UGS5</accession>
<dbReference type="Proteomes" id="UP001501170">
    <property type="component" value="Unassembled WGS sequence"/>
</dbReference>
<evidence type="ECO:0000313" key="9">
    <source>
        <dbReference type="Proteomes" id="UP001501170"/>
    </source>
</evidence>
<dbReference type="PANTHER" id="PTHR43602">
    <property type="match status" value="1"/>
</dbReference>
<evidence type="ECO:0000256" key="3">
    <source>
        <dbReference type="ARBA" id="ARBA00022946"/>
    </source>
</evidence>
<dbReference type="NCBIfam" id="NF006008">
    <property type="entry name" value="PRK08139.1"/>
    <property type="match status" value="1"/>
</dbReference>
<dbReference type="InterPro" id="IPR029045">
    <property type="entry name" value="ClpP/crotonase-like_dom_sf"/>
</dbReference>
<dbReference type="EMBL" id="BAAARB010000009">
    <property type="protein sequence ID" value="GAA2380125.1"/>
    <property type="molecule type" value="Genomic_DNA"/>
</dbReference>
<comment type="caution">
    <text evidence="8">The sequence shown here is derived from an EMBL/GenBank/DDBJ whole genome shotgun (WGS) entry which is preliminary data.</text>
</comment>
<evidence type="ECO:0000256" key="2">
    <source>
        <dbReference type="ARBA" id="ARBA00022832"/>
    </source>
</evidence>
<proteinExistence type="inferred from homology"/>
<comment type="function">
    <text evidence="5">May play a role in fatty acid biosynthesis and insulin sensitivity.</text>
</comment>
<dbReference type="InterPro" id="IPR014748">
    <property type="entry name" value="Enoyl-CoA_hydra_C"/>
</dbReference>
<dbReference type="PANTHER" id="PTHR43602:SF1">
    <property type="entry name" value="ENOYL-COA HYDRATASE DOMAIN-CONTAINING PROTEIN 3, MITOCHONDRIAL"/>
    <property type="match status" value="1"/>
</dbReference>